<protein>
    <submittedName>
        <fullName evidence="3">DNA methyltransferase</fullName>
    </submittedName>
</protein>
<dbReference type="PIRSF" id="PIRSF004553">
    <property type="entry name" value="CHP00095"/>
    <property type="match status" value="1"/>
</dbReference>
<keyword evidence="1 3" id="KW-0489">Methyltransferase</keyword>
<dbReference type="GO" id="GO:0031167">
    <property type="term" value="P:rRNA methylation"/>
    <property type="evidence" value="ECO:0007669"/>
    <property type="project" value="InterPro"/>
</dbReference>
<dbReference type="GO" id="GO:0008168">
    <property type="term" value="F:methyltransferase activity"/>
    <property type="evidence" value="ECO:0007669"/>
    <property type="project" value="UniProtKB-KW"/>
</dbReference>
<dbReference type="InterPro" id="IPR029063">
    <property type="entry name" value="SAM-dependent_MTases_sf"/>
</dbReference>
<dbReference type="RefSeq" id="WP_188907875.1">
    <property type="nucleotide sequence ID" value="NZ_BMIQ01000002.1"/>
</dbReference>
<dbReference type="NCBIfam" id="TIGR00095">
    <property type="entry name" value="16S rRNA (guanine(966)-N(2))-methyltransferase RsmD"/>
    <property type="match status" value="1"/>
</dbReference>
<dbReference type="SUPFAM" id="SSF53335">
    <property type="entry name" value="S-adenosyl-L-methionine-dependent methyltransferases"/>
    <property type="match status" value="1"/>
</dbReference>
<dbReference type="CDD" id="cd02440">
    <property type="entry name" value="AdoMet_MTases"/>
    <property type="match status" value="1"/>
</dbReference>
<gene>
    <name evidence="3" type="ORF">GCM10011390_17960</name>
</gene>
<dbReference type="Pfam" id="PF03602">
    <property type="entry name" value="Cons_hypoth95"/>
    <property type="match status" value="1"/>
</dbReference>
<proteinExistence type="predicted"/>
<name>A0A917E4B9_9HYPH</name>
<accession>A0A917E4B9</accession>
<dbReference type="PROSITE" id="PS00092">
    <property type="entry name" value="N6_MTASE"/>
    <property type="match status" value="1"/>
</dbReference>
<keyword evidence="4" id="KW-1185">Reference proteome</keyword>
<dbReference type="InterPro" id="IPR002052">
    <property type="entry name" value="DNA_methylase_N6_adenine_CS"/>
</dbReference>
<organism evidence="3 4">
    <name type="scientific">Aureimonas endophytica</name>
    <dbReference type="NCBI Taxonomy" id="2027858"/>
    <lineage>
        <taxon>Bacteria</taxon>
        <taxon>Pseudomonadati</taxon>
        <taxon>Pseudomonadota</taxon>
        <taxon>Alphaproteobacteria</taxon>
        <taxon>Hyphomicrobiales</taxon>
        <taxon>Aurantimonadaceae</taxon>
        <taxon>Aureimonas</taxon>
    </lineage>
</organism>
<evidence type="ECO:0000256" key="2">
    <source>
        <dbReference type="ARBA" id="ARBA00022679"/>
    </source>
</evidence>
<reference evidence="3" key="1">
    <citation type="journal article" date="2014" name="Int. J. Syst. Evol. Microbiol.">
        <title>Complete genome sequence of Corynebacterium casei LMG S-19264T (=DSM 44701T), isolated from a smear-ripened cheese.</title>
        <authorList>
            <consortium name="US DOE Joint Genome Institute (JGI-PGF)"/>
            <person name="Walter F."/>
            <person name="Albersmeier A."/>
            <person name="Kalinowski J."/>
            <person name="Ruckert C."/>
        </authorList>
    </citation>
    <scope>NUCLEOTIDE SEQUENCE</scope>
    <source>
        <strain evidence="3">CGMCC 1.15367</strain>
    </source>
</reference>
<keyword evidence="2" id="KW-0808">Transferase</keyword>
<reference evidence="3" key="2">
    <citation type="submission" date="2020-09" db="EMBL/GenBank/DDBJ databases">
        <authorList>
            <person name="Sun Q."/>
            <person name="Zhou Y."/>
        </authorList>
    </citation>
    <scope>NUCLEOTIDE SEQUENCE</scope>
    <source>
        <strain evidence="3">CGMCC 1.15367</strain>
    </source>
</reference>
<evidence type="ECO:0000313" key="3">
    <source>
        <dbReference type="EMBL" id="GGD99558.1"/>
    </source>
</evidence>
<dbReference type="AlphaFoldDB" id="A0A917E4B9"/>
<dbReference type="Gene3D" id="3.40.50.150">
    <property type="entry name" value="Vaccinia Virus protein VP39"/>
    <property type="match status" value="1"/>
</dbReference>
<dbReference type="InterPro" id="IPR004398">
    <property type="entry name" value="RNA_MeTrfase_RsmD"/>
</dbReference>
<evidence type="ECO:0000256" key="1">
    <source>
        <dbReference type="ARBA" id="ARBA00022603"/>
    </source>
</evidence>
<dbReference type="EMBL" id="BMIQ01000002">
    <property type="protein sequence ID" value="GGD99558.1"/>
    <property type="molecule type" value="Genomic_DNA"/>
</dbReference>
<dbReference type="PANTHER" id="PTHR43542:SF1">
    <property type="entry name" value="METHYLTRANSFERASE"/>
    <property type="match status" value="1"/>
</dbReference>
<comment type="caution">
    <text evidence="3">The sequence shown here is derived from an EMBL/GenBank/DDBJ whole genome shotgun (WGS) entry which is preliminary data.</text>
</comment>
<dbReference type="PANTHER" id="PTHR43542">
    <property type="entry name" value="METHYLTRANSFERASE"/>
    <property type="match status" value="1"/>
</dbReference>
<dbReference type="Proteomes" id="UP000644699">
    <property type="component" value="Unassembled WGS sequence"/>
</dbReference>
<evidence type="ECO:0000313" key="4">
    <source>
        <dbReference type="Proteomes" id="UP000644699"/>
    </source>
</evidence>
<dbReference type="GO" id="GO:0003676">
    <property type="term" value="F:nucleic acid binding"/>
    <property type="evidence" value="ECO:0007669"/>
    <property type="project" value="InterPro"/>
</dbReference>
<sequence length="188" mass="20142">MRIVGGRLRGRALSTPKTDTIRPTTDRARETLFNVIEHAHAGVLDGARVLDLFSGTGALGLEALSRGARFCLFVEEGVEGRGLLRANIEAFGLTGATKVFRRDAAALGPVAPLEAFDLLFADPPYGRGLGHRALASARDGGWLSEGALAIVEEAVGAPFELPERFELLDERRIGDTVFRFARFSAGPP</sequence>